<accession>A0A0P9QR62</accession>
<keyword evidence="1" id="KW-0805">Transcription regulation</keyword>
<dbReference type="CDD" id="cd03136">
    <property type="entry name" value="GATase1_AraC_ArgR_like"/>
    <property type="match status" value="1"/>
</dbReference>
<feature type="domain" description="HTH araC/xylS-type" evidence="3">
    <location>
        <begin position="261"/>
        <end position="359"/>
    </location>
</feature>
<dbReference type="Pfam" id="PF01965">
    <property type="entry name" value="DJ-1_PfpI"/>
    <property type="match status" value="1"/>
</dbReference>
<keyword evidence="2" id="KW-0804">Transcription</keyword>
<dbReference type="AlphaFoldDB" id="A0A0P9QR62"/>
<gene>
    <name evidence="4" type="ORF">ALO70_04581</name>
</gene>
<dbReference type="PANTHER" id="PTHR43130">
    <property type="entry name" value="ARAC-FAMILY TRANSCRIPTIONAL REGULATOR"/>
    <property type="match status" value="1"/>
</dbReference>
<dbReference type="SMART" id="SM00342">
    <property type="entry name" value="HTH_ARAC"/>
    <property type="match status" value="1"/>
</dbReference>
<evidence type="ECO:0000313" key="5">
    <source>
        <dbReference type="Proteomes" id="UP000050490"/>
    </source>
</evidence>
<dbReference type="Gene3D" id="1.10.10.60">
    <property type="entry name" value="Homeodomain-like"/>
    <property type="match status" value="1"/>
</dbReference>
<dbReference type="Proteomes" id="UP000050490">
    <property type="component" value="Unassembled WGS sequence"/>
</dbReference>
<dbReference type="PATRIC" id="fig|129137.4.peg.6597"/>
<dbReference type="PROSITE" id="PS01124">
    <property type="entry name" value="HTH_ARAC_FAMILY_2"/>
    <property type="match status" value="1"/>
</dbReference>
<dbReference type="GO" id="GO:0003700">
    <property type="term" value="F:DNA-binding transcription factor activity"/>
    <property type="evidence" value="ECO:0007669"/>
    <property type="project" value="InterPro"/>
</dbReference>
<reference evidence="4 5" key="1">
    <citation type="submission" date="2015-09" db="EMBL/GenBank/DDBJ databases">
        <title>Genome announcement of multiple Pseudomonas syringae strains.</title>
        <authorList>
            <person name="Thakur S."/>
            <person name="Wang P.W."/>
            <person name="Gong Y."/>
            <person name="Weir B.S."/>
            <person name="Guttman D.S."/>
        </authorList>
    </citation>
    <scope>NUCLEOTIDE SEQUENCE [LARGE SCALE GENOMIC DNA]</scope>
    <source>
        <strain evidence="4 5">ICMP4455</strain>
    </source>
</reference>
<evidence type="ECO:0000256" key="2">
    <source>
        <dbReference type="ARBA" id="ARBA00023163"/>
    </source>
</evidence>
<comment type="caution">
    <text evidence="4">The sequence shown here is derived from an EMBL/GenBank/DDBJ whole genome shotgun (WGS) entry which is preliminary data.</text>
</comment>
<dbReference type="InterPro" id="IPR052158">
    <property type="entry name" value="INH-QAR"/>
</dbReference>
<dbReference type="Pfam" id="PF12833">
    <property type="entry name" value="HTH_18"/>
    <property type="match status" value="1"/>
</dbReference>
<dbReference type="PANTHER" id="PTHR43130:SF3">
    <property type="entry name" value="HTH-TYPE TRANSCRIPTIONAL REGULATOR RV1931C"/>
    <property type="match status" value="1"/>
</dbReference>
<dbReference type="SUPFAM" id="SSF52317">
    <property type="entry name" value="Class I glutamine amidotransferase-like"/>
    <property type="match status" value="1"/>
</dbReference>
<sequence>MTATTTASVAAIFYRCGFQEGWLEVIDQRSFCGTNKGKNFRYLNDEAPTKASLSGVGFILLDYFSLPSFTHALDALVTANLLRPDSYRTCTFTLAGQEVMSDLGIVIRPDQDLSSFPLSELKLLIVCGGLRTPLRADAHLRTLLKKAAENGVALAGLWNGAWFLGQAGLLRAYRCAIHPEHRPALAETAQHSQVTSESFMVDRDRYTAASPRGALHMVLEWIGQSHGAGLVDGISNILEFDASRDRRLNPAQHIKMAAPLREVVKLMETNLEEPLDLEQMSVWVKMSRRQIERLFRAQLGTTPLRYYLELRVTEARRLLQHSRLTVVEVAVACGFVSPSHFSKCYTAYFGHGPSRETRLEF</sequence>
<evidence type="ECO:0000259" key="3">
    <source>
        <dbReference type="PROSITE" id="PS01124"/>
    </source>
</evidence>
<organism evidence="4 5">
    <name type="scientific">Pseudomonas amygdali pv. eriobotryae</name>
    <dbReference type="NCBI Taxonomy" id="129137"/>
    <lineage>
        <taxon>Bacteria</taxon>
        <taxon>Pseudomonadati</taxon>
        <taxon>Pseudomonadota</taxon>
        <taxon>Gammaproteobacteria</taxon>
        <taxon>Pseudomonadales</taxon>
        <taxon>Pseudomonadaceae</taxon>
        <taxon>Pseudomonas</taxon>
        <taxon>Pseudomonas amygdali</taxon>
    </lineage>
</organism>
<name>A0A0P9QR62_PSEA0</name>
<dbReference type="InterPro" id="IPR002818">
    <property type="entry name" value="DJ-1/PfpI"/>
</dbReference>
<evidence type="ECO:0000313" key="4">
    <source>
        <dbReference type="EMBL" id="KPX34654.1"/>
    </source>
</evidence>
<dbReference type="InterPro" id="IPR009057">
    <property type="entry name" value="Homeodomain-like_sf"/>
</dbReference>
<dbReference type="SUPFAM" id="SSF46689">
    <property type="entry name" value="Homeodomain-like"/>
    <property type="match status" value="2"/>
</dbReference>
<protein>
    <submittedName>
        <fullName evidence="4">Transcriptional regulator, AraC family</fullName>
    </submittedName>
</protein>
<proteinExistence type="predicted"/>
<dbReference type="GO" id="GO:0043565">
    <property type="term" value="F:sequence-specific DNA binding"/>
    <property type="evidence" value="ECO:0007669"/>
    <property type="project" value="InterPro"/>
</dbReference>
<dbReference type="InterPro" id="IPR018060">
    <property type="entry name" value="HTH_AraC"/>
</dbReference>
<dbReference type="InterPro" id="IPR029062">
    <property type="entry name" value="Class_I_gatase-like"/>
</dbReference>
<dbReference type="Gene3D" id="3.40.50.880">
    <property type="match status" value="1"/>
</dbReference>
<dbReference type="EMBL" id="LJQI01000120">
    <property type="protein sequence ID" value="KPX34654.1"/>
    <property type="molecule type" value="Genomic_DNA"/>
</dbReference>
<evidence type="ECO:0000256" key="1">
    <source>
        <dbReference type="ARBA" id="ARBA00023015"/>
    </source>
</evidence>